<keyword evidence="7" id="KW-1185">Reference proteome</keyword>
<accession>A0ABT8FVN4</accession>
<dbReference type="Pfam" id="PF00890">
    <property type="entry name" value="FAD_binding_2"/>
    <property type="match status" value="1"/>
</dbReference>
<evidence type="ECO:0000256" key="2">
    <source>
        <dbReference type="ARBA" id="ARBA00022630"/>
    </source>
</evidence>
<dbReference type="PANTHER" id="PTHR43400:SF10">
    <property type="entry name" value="3-OXOSTEROID 1-DEHYDROGENASE"/>
    <property type="match status" value="1"/>
</dbReference>
<evidence type="ECO:0000313" key="6">
    <source>
        <dbReference type="EMBL" id="MDN4465371.1"/>
    </source>
</evidence>
<dbReference type="InterPro" id="IPR036188">
    <property type="entry name" value="FAD/NAD-bd_sf"/>
</dbReference>
<dbReference type="SUPFAM" id="SSF51905">
    <property type="entry name" value="FAD/NAD(P)-binding domain"/>
    <property type="match status" value="1"/>
</dbReference>
<dbReference type="InterPro" id="IPR027477">
    <property type="entry name" value="Succ_DH/fumarate_Rdtase_cat_sf"/>
</dbReference>
<dbReference type="Gene3D" id="3.50.50.60">
    <property type="entry name" value="FAD/NAD(P)-binding domain"/>
    <property type="match status" value="2"/>
</dbReference>
<dbReference type="PANTHER" id="PTHR43400">
    <property type="entry name" value="FUMARATE REDUCTASE"/>
    <property type="match status" value="1"/>
</dbReference>
<name>A0ABT8FVN4_9MICO</name>
<dbReference type="Proteomes" id="UP001172731">
    <property type="component" value="Unassembled WGS sequence"/>
</dbReference>
<protein>
    <submittedName>
        <fullName evidence="6">FAD-dependent oxidoreductase</fullName>
    </submittedName>
</protein>
<feature type="domain" description="FAD-dependent oxidoreductase 2 FAD-binding" evidence="5">
    <location>
        <begin position="16"/>
        <end position="531"/>
    </location>
</feature>
<evidence type="ECO:0000256" key="1">
    <source>
        <dbReference type="ARBA" id="ARBA00001974"/>
    </source>
</evidence>
<reference evidence="6" key="1">
    <citation type="submission" date="2021-06" db="EMBL/GenBank/DDBJ databases">
        <title>Genome-based taxonomic framework of Microbacterium strains isolated from marine environment, the description of four new species and reclassification of four preexisting species.</title>
        <authorList>
            <person name="Lee S.D."/>
            <person name="Kim S.-M."/>
            <person name="Byeon Y.-S."/>
            <person name="Yang H.L."/>
            <person name="Kim I.S."/>
        </authorList>
    </citation>
    <scope>NUCLEOTIDE SEQUENCE</scope>
    <source>
        <strain evidence="6">KACC 20510</strain>
    </source>
</reference>
<dbReference type="InterPro" id="IPR003953">
    <property type="entry name" value="FAD-dep_OxRdtase_2_FAD-bd"/>
</dbReference>
<keyword evidence="4" id="KW-0560">Oxidoreductase</keyword>
<organism evidence="6 7">
    <name type="scientific">Microbacterium aurantiacum</name>
    <dbReference type="NCBI Taxonomy" id="162393"/>
    <lineage>
        <taxon>Bacteria</taxon>
        <taxon>Bacillati</taxon>
        <taxon>Actinomycetota</taxon>
        <taxon>Actinomycetes</taxon>
        <taxon>Micrococcales</taxon>
        <taxon>Microbacteriaceae</taxon>
        <taxon>Microbacterium</taxon>
    </lineage>
</organism>
<dbReference type="InterPro" id="IPR050315">
    <property type="entry name" value="FAD-oxidoreductase_2"/>
</dbReference>
<evidence type="ECO:0000259" key="5">
    <source>
        <dbReference type="Pfam" id="PF00890"/>
    </source>
</evidence>
<keyword evidence="3" id="KW-0274">FAD</keyword>
<dbReference type="EMBL" id="JAHWXI010000018">
    <property type="protein sequence ID" value="MDN4465371.1"/>
    <property type="molecule type" value="Genomic_DNA"/>
</dbReference>
<comment type="cofactor">
    <cofactor evidence="1">
        <name>FAD</name>
        <dbReference type="ChEBI" id="CHEBI:57692"/>
    </cofactor>
</comment>
<comment type="caution">
    <text evidence="6">The sequence shown here is derived from an EMBL/GenBank/DDBJ whole genome shotgun (WGS) entry which is preliminary data.</text>
</comment>
<proteinExistence type="predicted"/>
<sequence>MGSAAIEWDETTDFLSIGSGIGGLAGAIVAHDWGMRALVIEKAATVGGVSTYSGGEIWVGGSHLQADAGIEDSEESAFEYIREIGAGYNDDLMTRNYCVHAPIALRYFEENANIAWRLIPDFPDYYYPQVPHATAGGRYIEVAPFAASSLGEWQTRVHLSPQSLSGVTHPEMFAQGGLSHLPRWDMSTIEGRWERDERTMGPGLGASFAKAAIDRGIPILTETPAQELITEQGRVVGVRATRDDRDYFIRAERGVLIAAGAYDWNEAAHRTYDMVPDIKSASPPSVTGDGIVLGGAVGAKLTQVPVPVTCGYRVPGEEHEGRQLWRIAGIPLGVPHSIVVNRRGRRFGDESFSRSLGFALKTIDGGTPHHPNYPFWVIQDAQARAKYDFGPFRAGAELPSEVATTAPTLRELADALGIDPDGLEDEVRRFNGFVEVGTDGDFGRGEKGWSRMNSGDRDVEGNPNLGALTQGPFTAVRLYPLNIGLSNAGLAADVHNRVLNYRDQPIVGLYTAGNSMTMIEFGAGYNSGQGNTRGMLGGYLAARHAAGDPSPALGASAP</sequence>
<evidence type="ECO:0000313" key="7">
    <source>
        <dbReference type="Proteomes" id="UP001172731"/>
    </source>
</evidence>
<dbReference type="SUPFAM" id="SSF56425">
    <property type="entry name" value="Succinate dehydrogenase/fumarate reductase flavoprotein, catalytic domain"/>
    <property type="match status" value="1"/>
</dbReference>
<gene>
    <name evidence="6" type="ORF">KZC48_13335</name>
</gene>
<evidence type="ECO:0000256" key="3">
    <source>
        <dbReference type="ARBA" id="ARBA00022827"/>
    </source>
</evidence>
<keyword evidence="2" id="KW-0285">Flavoprotein</keyword>
<dbReference type="RefSeq" id="WP_301135286.1">
    <property type="nucleotide sequence ID" value="NZ_BAAAUQ010000016.1"/>
</dbReference>
<evidence type="ECO:0000256" key="4">
    <source>
        <dbReference type="ARBA" id="ARBA00023002"/>
    </source>
</evidence>